<feature type="compositionally biased region" description="Basic and acidic residues" evidence="1">
    <location>
        <begin position="164"/>
        <end position="178"/>
    </location>
</feature>
<feature type="compositionally biased region" description="Basic residues" evidence="1">
    <location>
        <begin position="228"/>
        <end position="244"/>
    </location>
</feature>
<evidence type="ECO:0000313" key="3">
    <source>
        <dbReference type="Proteomes" id="UP001642260"/>
    </source>
</evidence>
<protein>
    <submittedName>
        <fullName evidence="2">Uncharacterized protein</fullName>
    </submittedName>
</protein>
<gene>
    <name evidence="2" type="ORF">ERUC_LOCUS44040</name>
</gene>
<evidence type="ECO:0000256" key="1">
    <source>
        <dbReference type="SAM" id="MobiDB-lite"/>
    </source>
</evidence>
<keyword evidence="3" id="KW-1185">Reference proteome</keyword>
<comment type="caution">
    <text evidence="2">The sequence shown here is derived from an EMBL/GenBank/DDBJ whole genome shotgun (WGS) entry which is preliminary data.</text>
</comment>
<feature type="compositionally biased region" description="Basic residues" evidence="1">
    <location>
        <begin position="281"/>
        <end position="291"/>
    </location>
</feature>
<organism evidence="2 3">
    <name type="scientific">Eruca vesicaria subsp. sativa</name>
    <name type="common">Garden rocket</name>
    <name type="synonym">Eruca sativa</name>
    <dbReference type="NCBI Taxonomy" id="29727"/>
    <lineage>
        <taxon>Eukaryota</taxon>
        <taxon>Viridiplantae</taxon>
        <taxon>Streptophyta</taxon>
        <taxon>Embryophyta</taxon>
        <taxon>Tracheophyta</taxon>
        <taxon>Spermatophyta</taxon>
        <taxon>Magnoliopsida</taxon>
        <taxon>eudicotyledons</taxon>
        <taxon>Gunneridae</taxon>
        <taxon>Pentapetalae</taxon>
        <taxon>rosids</taxon>
        <taxon>malvids</taxon>
        <taxon>Brassicales</taxon>
        <taxon>Brassicaceae</taxon>
        <taxon>Brassiceae</taxon>
        <taxon>Eruca</taxon>
    </lineage>
</organism>
<feature type="region of interest" description="Disordered" evidence="1">
    <location>
        <begin position="140"/>
        <end position="297"/>
    </location>
</feature>
<feature type="compositionally biased region" description="Low complexity" evidence="1">
    <location>
        <begin position="247"/>
        <end position="258"/>
    </location>
</feature>
<sequence>MSHRRLSSAEKGKGLDLVSQQPARNARDQNARGIPPLSRHDEFPQEVLDGALSKARDAMIQYTLSADPSERQVRQERMRQAEERGQLENTALLIARADSTRDLVDKEYLQVTPPRPLMSQRLGPIAPIQEANSGEILAATTSSSRDRLHPSLRLGPQPLSPPRSPEDKGASHSDRVERIPAVMRLGPSSDPPMKELDTETTTAKRKPGRPPGSGKGSIKKGTQAVVPPRRRTASNRPSPRRKGAIHAATTSKAASSKAAKMKNARGPIVGTVMMASSRPIGSKKAKIKRKTSKGEIY</sequence>
<accession>A0ABC8M5T6</accession>
<dbReference type="AlphaFoldDB" id="A0ABC8M5T6"/>
<evidence type="ECO:0000313" key="2">
    <source>
        <dbReference type="EMBL" id="CAH8391557.1"/>
    </source>
</evidence>
<feature type="region of interest" description="Disordered" evidence="1">
    <location>
        <begin position="1"/>
        <end position="44"/>
    </location>
</feature>
<reference evidence="2 3" key="1">
    <citation type="submission" date="2022-03" db="EMBL/GenBank/DDBJ databases">
        <authorList>
            <person name="Macdonald S."/>
            <person name="Ahmed S."/>
            <person name="Newling K."/>
        </authorList>
    </citation>
    <scope>NUCLEOTIDE SEQUENCE [LARGE SCALE GENOMIC DNA]</scope>
</reference>
<dbReference type="Proteomes" id="UP001642260">
    <property type="component" value="Unassembled WGS sequence"/>
</dbReference>
<name>A0ABC8M5T6_ERUVS</name>
<dbReference type="EMBL" id="CAKOAT010952931">
    <property type="protein sequence ID" value="CAH8391557.1"/>
    <property type="molecule type" value="Genomic_DNA"/>
</dbReference>
<proteinExistence type="predicted"/>